<reference evidence="1" key="1">
    <citation type="submission" date="2019-11" db="EMBL/GenBank/DDBJ databases">
        <title>Whole-genome sequencing of Allorhizobium vitis.</title>
        <authorList>
            <person name="Gan H.M."/>
            <person name="Savka M.A."/>
        </authorList>
    </citation>
    <scope>NUCLEOTIDE SEQUENCE [LARGE SCALE GENOMIC DNA]</scope>
    <source>
        <strain evidence="1">T1/7</strain>
    </source>
</reference>
<accession>A0ABW9TPD0</accession>
<protein>
    <submittedName>
        <fullName evidence="1">Uncharacterized protein</fullName>
    </submittedName>
</protein>
<name>A0ABW9TPD0_AGRVI</name>
<organism evidence="1 2">
    <name type="scientific">Agrobacterium vitis</name>
    <name type="common">Rhizobium vitis</name>
    <dbReference type="NCBI Taxonomy" id="373"/>
    <lineage>
        <taxon>Bacteria</taxon>
        <taxon>Pseudomonadati</taxon>
        <taxon>Pseudomonadota</taxon>
        <taxon>Alphaproteobacteria</taxon>
        <taxon>Hyphomicrobiales</taxon>
        <taxon>Rhizobiaceae</taxon>
        <taxon>Rhizobium/Agrobacterium group</taxon>
        <taxon>Agrobacterium</taxon>
    </lineage>
</organism>
<keyword evidence="2" id="KW-1185">Reference proteome</keyword>
<sequence length="75" mass="8159">MNDNSPAETLSEIQILDGDEQLTVICSHEADADLVELAARLLRANSNLAHIEMQELAGGIILAYRGEHPEGKFSL</sequence>
<gene>
    <name evidence="1" type="ORF">BBL17_027025</name>
</gene>
<dbReference type="Proteomes" id="UP000179454">
    <property type="component" value="Unassembled WGS sequence"/>
</dbReference>
<comment type="caution">
    <text evidence="1">The sequence shown here is derived from an EMBL/GenBank/DDBJ whole genome shotgun (WGS) entry which is preliminary data.</text>
</comment>
<evidence type="ECO:0000313" key="2">
    <source>
        <dbReference type="Proteomes" id="UP000179454"/>
    </source>
</evidence>
<dbReference type="EMBL" id="MBFE02000036">
    <property type="protein sequence ID" value="MUO45424.1"/>
    <property type="molecule type" value="Genomic_DNA"/>
</dbReference>
<proteinExistence type="predicted"/>
<evidence type="ECO:0000313" key="1">
    <source>
        <dbReference type="EMBL" id="MUO45424.1"/>
    </source>
</evidence>
<dbReference type="RefSeq" id="WP_071207896.1">
    <property type="nucleotide sequence ID" value="NZ_MBFE02000036.1"/>
</dbReference>